<gene>
    <name evidence="1" type="ORF">N3K66_003213</name>
</gene>
<organism evidence="1 2">
    <name type="scientific">Trichothecium roseum</name>
    <dbReference type="NCBI Taxonomy" id="47278"/>
    <lineage>
        <taxon>Eukaryota</taxon>
        <taxon>Fungi</taxon>
        <taxon>Dikarya</taxon>
        <taxon>Ascomycota</taxon>
        <taxon>Pezizomycotina</taxon>
        <taxon>Sordariomycetes</taxon>
        <taxon>Hypocreomycetidae</taxon>
        <taxon>Hypocreales</taxon>
        <taxon>Hypocreales incertae sedis</taxon>
        <taxon>Trichothecium</taxon>
    </lineage>
</organism>
<evidence type="ECO:0000313" key="1">
    <source>
        <dbReference type="EMBL" id="KAI9901396.1"/>
    </source>
</evidence>
<reference evidence="1" key="1">
    <citation type="submission" date="2022-10" db="EMBL/GenBank/DDBJ databases">
        <title>Complete Genome of Trichothecium roseum strain YXFP-22015, a Plant Pathogen Isolated from Citrus.</title>
        <authorList>
            <person name="Wang Y."/>
            <person name="Zhu L."/>
        </authorList>
    </citation>
    <scope>NUCLEOTIDE SEQUENCE</scope>
    <source>
        <strain evidence="1">YXFP-22015</strain>
    </source>
</reference>
<comment type="caution">
    <text evidence="1">The sequence shown here is derived from an EMBL/GenBank/DDBJ whole genome shotgun (WGS) entry which is preliminary data.</text>
</comment>
<dbReference type="Proteomes" id="UP001163324">
    <property type="component" value="Chromosome 3"/>
</dbReference>
<evidence type="ECO:0000313" key="2">
    <source>
        <dbReference type="Proteomes" id="UP001163324"/>
    </source>
</evidence>
<name>A0ACC0V4T6_9HYPO</name>
<sequence>MDLSKPIVSKSKVNLELPPSCIQFCPAHPNYFVIGTYNLQKDEADAPCDTDSEEKKPQSRNGTLLVYWTDGTELRHVQTLAQPSAILDLRFHPYQETEKGILAVVSSTGTIAIFRLDPTRSEHTPLQHITTSRCGDIDEDTLFLQCNWHPTEKRLIGVTTSTTLAKVLELDESWAVRQTCDLDIHNSLEAWCIAFAPTADQDTDKGADKGEDPVISIYCGGDDAMLRYSSWGWENDGDVLTGRPSFSPVCLKGKHDAGVTAILPLSTFDDNRDRLVITGSYDDQIRLFSIGDLHTSCGMRRVQLLAQEDMGGGVWRLDLIDVASSDLESKIRLLASCMHAGARVVEFRKTKDRDWTIQVLARFEEHKSMNYGSDFMRRLGRDKVSSTLHCISTSFYDKLLCLWDLEDV</sequence>
<protein>
    <submittedName>
        <fullName evidence="1">Uncharacterized protein</fullName>
    </submittedName>
</protein>
<proteinExistence type="predicted"/>
<keyword evidence="2" id="KW-1185">Reference proteome</keyword>
<dbReference type="EMBL" id="CM047942">
    <property type="protein sequence ID" value="KAI9901396.1"/>
    <property type="molecule type" value="Genomic_DNA"/>
</dbReference>
<accession>A0ACC0V4T6</accession>